<reference evidence="2 3" key="1">
    <citation type="submission" date="2020-10" db="EMBL/GenBank/DDBJ databases">
        <title>Draft genome of Ramlibacter aquaticus LMG 30558.</title>
        <authorList>
            <person name="Props R."/>
        </authorList>
    </citation>
    <scope>NUCLEOTIDE SEQUENCE [LARGE SCALE GENOMIC DNA]</scope>
    <source>
        <strain evidence="2 3">LMG 30558</strain>
    </source>
</reference>
<name>A0ABR9SH78_9BURK</name>
<dbReference type="EMBL" id="JADDOJ010000057">
    <property type="protein sequence ID" value="MBE7941630.1"/>
    <property type="molecule type" value="Genomic_DNA"/>
</dbReference>
<proteinExistence type="predicted"/>
<protein>
    <recommendedName>
        <fullName evidence="4">DUF3185 domain-containing protein</fullName>
    </recommendedName>
</protein>
<dbReference type="Proteomes" id="UP000715965">
    <property type="component" value="Unassembled WGS sequence"/>
</dbReference>
<evidence type="ECO:0008006" key="4">
    <source>
        <dbReference type="Google" id="ProtNLM"/>
    </source>
</evidence>
<keyword evidence="1" id="KW-0472">Membrane</keyword>
<keyword evidence="3" id="KW-1185">Reference proteome</keyword>
<dbReference type="RefSeq" id="WP_193781166.1">
    <property type="nucleotide sequence ID" value="NZ_JADDOJ010000057.1"/>
</dbReference>
<keyword evidence="1" id="KW-1133">Transmembrane helix</keyword>
<evidence type="ECO:0000313" key="2">
    <source>
        <dbReference type="EMBL" id="MBE7941630.1"/>
    </source>
</evidence>
<evidence type="ECO:0000256" key="1">
    <source>
        <dbReference type="SAM" id="Phobius"/>
    </source>
</evidence>
<accession>A0ABR9SH78</accession>
<gene>
    <name evidence="2" type="ORF">IM725_13705</name>
</gene>
<feature type="transmembrane region" description="Helical" evidence="1">
    <location>
        <begin position="49"/>
        <end position="68"/>
    </location>
</feature>
<comment type="caution">
    <text evidence="2">The sequence shown here is derived from an EMBL/GenBank/DDBJ whole genome shotgun (WGS) entry which is preliminary data.</text>
</comment>
<keyword evidence="1" id="KW-0812">Transmembrane</keyword>
<evidence type="ECO:0000313" key="3">
    <source>
        <dbReference type="Proteomes" id="UP000715965"/>
    </source>
</evidence>
<sequence>MNGVRLAGVVLILASAAALLWGGFSYTQDTEVAKLGPIELKVREDKRVPIPIWFGVLGVLAGAALLAYGSRKP</sequence>
<organism evidence="2 3">
    <name type="scientific">Ramlibacter aquaticus</name>
    <dbReference type="NCBI Taxonomy" id="2780094"/>
    <lineage>
        <taxon>Bacteria</taxon>
        <taxon>Pseudomonadati</taxon>
        <taxon>Pseudomonadota</taxon>
        <taxon>Betaproteobacteria</taxon>
        <taxon>Burkholderiales</taxon>
        <taxon>Comamonadaceae</taxon>
        <taxon>Ramlibacter</taxon>
    </lineage>
</organism>